<dbReference type="PANTHER" id="PTHR42686:SF1">
    <property type="entry name" value="GH17980P-RELATED"/>
    <property type="match status" value="1"/>
</dbReference>
<dbReference type="InterPro" id="IPR020471">
    <property type="entry name" value="AKR"/>
</dbReference>
<accession>A0A550CUQ3</accession>
<evidence type="ECO:0000313" key="3">
    <source>
        <dbReference type="Proteomes" id="UP000320762"/>
    </source>
</evidence>
<dbReference type="GO" id="GO:0045290">
    <property type="term" value="F:D-arabinose 1-dehydrogenase [NAD(P)+] activity"/>
    <property type="evidence" value="ECO:0007669"/>
    <property type="project" value="InterPro"/>
</dbReference>
<protein>
    <submittedName>
        <fullName evidence="2">NADP-dependent oxidoreductase domain-containing protein</fullName>
    </submittedName>
</protein>
<dbReference type="Gene3D" id="3.20.20.100">
    <property type="entry name" value="NADP-dependent oxidoreductase domain"/>
    <property type="match status" value="1"/>
</dbReference>
<dbReference type="GO" id="GO:0070485">
    <property type="term" value="P:dehydro-D-arabinono-1,4-lactone biosynthetic process"/>
    <property type="evidence" value="ECO:0007669"/>
    <property type="project" value="TreeGrafter"/>
</dbReference>
<sequence length="401" mass="43469">MSANLEPVPGPRVAELEDGTSALVFGAACFSHFYADEATLKSTSLPADTVRLALRYGITAFDTSRYYGESEVVLGQALKDVADEFPRESYKIMTKCGRIAGSDFDYSPEGIRESVLRSLKRLQTTYLDTVYLHDIEFVATPYAPRSEGNHLGALGSYSIKDDLLPTAQQYNLPDESVPYGLAPGDEPTIRGPGDEQILAAFAELRKLKAEGLVRRIGITGYPLPTLLRLALLIKARQGVDEGQSVGSGEQAAPIDALLSYCHLTLQNAALAGFAPHLVRRAGVASVLNASPFSMGLLTSAGAPKWHPAPAGLREAQAKAAEALKGEGVELADVALGYSLRAGKGMPLVVGLSNPREVHENVRVWREVLAEGDQNEVRERRERMVREMIKDAGYMDWSWPSP</sequence>
<dbReference type="CDD" id="cd19164">
    <property type="entry name" value="AKR_ARA2"/>
    <property type="match status" value="1"/>
</dbReference>
<keyword evidence="3" id="KW-1185">Reference proteome</keyword>
<dbReference type="InterPro" id="IPR044480">
    <property type="entry name" value="Ara2-like"/>
</dbReference>
<dbReference type="STRING" id="97359.A0A550CUQ3"/>
<dbReference type="PANTHER" id="PTHR42686">
    <property type="entry name" value="GH17980P-RELATED"/>
    <property type="match status" value="1"/>
</dbReference>
<name>A0A550CUQ3_9AGAR</name>
<comment type="caution">
    <text evidence="2">The sequence shown here is derived from an EMBL/GenBank/DDBJ whole genome shotgun (WGS) entry which is preliminary data.</text>
</comment>
<feature type="domain" description="NADP-dependent oxidoreductase" evidence="1">
    <location>
        <begin position="44"/>
        <end position="378"/>
    </location>
</feature>
<reference evidence="2 3" key="1">
    <citation type="journal article" date="2019" name="New Phytol.">
        <title>Comparative genomics reveals unique wood-decay strategies and fruiting body development in the Schizophyllaceae.</title>
        <authorList>
            <person name="Almasi E."/>
            <person name="Sahu N."/>
            <person name="Krizsan K."/>
            <person name="Balint B."/>
            <person name="Kovacs G.M."/>
            <person name="Kiss B."/>
            <person name="Cseklye J."/>
            <person name="Drula E."/>
            <person name="Henrissat B."/>
            <person name="Nagy I."/>
            <person name="Chovatia M."/>
            <person name="Adam C."/>
            <person name="LaButti K."/>
            <person name="Lipzen A."/>
            <person name="Riley R."/>
            <person name="Grigoriev I.V."/>
            <person name="Nagy L.G."/>
        </authorList>
    </citation>
    <scope>NUCLEOTIDE SEQUENCE [LARGE SCALE GENOMIC DNA]</scope>
    <source>
        <strain evidence="2 3">NL-1724</strain>
    </source>
</reference>
<dbReference type="InterPro" id="IPR036812">
    <property type="entry name" value="NAD(P)_OxRdtase_dom_sf"/>
</dbReference>
<dbReference type="Pfam" id="PF00248">
    <property type="entry name" value="Aldo_ket_red"/>
    <property type="match status" value="1"/>
</dbReference>
<dbReference type="EMBL" id="VDMD01000002">
    <property type="protein sequence ID" value="TRM68520.1"/>
    <property type="molecule type" value="Genomic_DNA"/>
</dbReference>
<evidence type="ECO:0000259" key="1">
    <source>
        <dbReference type="Pfam" id="PF00248"/>
    </source>
</evidence>
<evidence type="ECO:0000313" key="2">
    <source>
        <dbReference type="EMBL" id="TRM68520.1"/>
    </source>
</evidence>
<dbReference type="SUPFAM" id="SSF51430">
    <property type="entry name" value="NAD(P)-linked oxidoreductase"/>
    <property type="match status" value="1"/>
</dbReference>
<dbReference type="InterPro" id="IPR023210">
    <property type="entry name" value="NADP_OxRdtase_dom"/>
</dbReference>
<dbReference type="AlphaFoldDB" id="A0A550CUQ3"/>
<dbReference type="GO" id="GO:0005829">
    <property type="term" value="C:cytosol"/>
    <property type="evidence" value="ECO:0007669"/>
    <property type="project" value="TreeGrafter"/>
</dbReference>
<dbReference type="OrthoDB" id="5286008at2759"/>
<dbReference type="Proteomes" id="UP000320762">
    <property type="component" value="Unassembled WGS sequence"/>
</dbReference>
<gene>
    <name evidence="2" type="ORF">BD626DRAFT_117249</name>
</gene>
<proteinExistence type="predicted"/>
<organism evidence="2 3">
    <name type="scientific">Schizophyllum amplum</name>
    <dbReference type="NCBI Taxonomy" id="97359"/>
    <lineage>
        <taxon>Eukaryota</taxon>
        <taxon>Fungi</taxon>
        <taxon>Dikarya</taxon>
        <taxon>Basidiomycota</taxon>
        <taxon>Agaricomycotina</taxon>
        <taxon>Agaricomycetes</taxon>
        <taxon>Agaricomycetidae</taxon>
        <taxon>Agaricales</taxon>
        <taxon>Schizophyllaceae</taxon>
        <taxon>Schizophyllum</taxon>
    </lineage>
</organism>